<evidence type="ECO:0000313" key="1">
    <source>
        <dbReference type="EMBL" id="CAI6334407.1"/>
    </source>
</evidence>
<dbReference type="PANTHER" id="PTHR40788:SF2">
    <property type="entry name" value="CLR5 DOMAIN-CONTAINING PROTEIN"/>
    <property type="match status" value="1"/>
</dbReference>
<dbReference type="OrthoDB" id="2922289at2759"/>
<dbReference type="Proteomes" id="UP001152607">
    <property type="component" value="Unassembled WGS sequence"/>
</dbReference>
<sequence>MGINGNLRDPTPETVTNLAQDRVTSIFDNYETLQAILERHEALIRQRWTKKKPEQRKKQLLEAWPRMSKNHRPDFVAYKKEPEYARQHRTKYRQAYLWPHINLEDLSQASTVLRFLNSRGRHSPATFSVIDQESVRTGLKTKAIRCISGLKIIHLYIDLLGESRQEYGQVSEYEPSAKKTAKGTFQMRQKH</sequence>
<protein>
    <submittedName>
        <fullName evidence="1">Uncharacterized protein</fullName>
    </submittedName>
</protein>
<dbReference type="PANTHER" id="PTHR40788">
    <property type="entry name" value="CLR5 DOMAIN-CONTAINING PROTEIN-RELATED"/>
    <property type="match status" value="1"/>
</dbReference>
<dbReference type="AlphaFoldDB" id="A0A9W4UG61"/>
<name>A0A9W4UG61_9PLEO</name>
<gene>
    <name evidence="1" type="ORF">PDIGIT_LOCUS7465</name>
</gene>
<proteinExistence type="predicted"/>
<reference evidence="1" key="1">
    <citation type="submission" date="2023-01" db="EMBL/GenBank/DDBJ databases">
        <authorList>
            <person name="Van Ghelder C."/>
            <person name="Rancurel C."/>
        </authorList>
    </citation>
    <scope>NUCLEOTIDE SEQUENCE</scope>
    <source>
        <strain evidence="1">CNCM I-4278</strain>
    </source>
</reference>
<keyword evidence="2" id="KW-1185">Reference proteome</keyword>
<evidence type="ECO:0000313" key="2">
    <source>
        <dbReference type="Proteomes" id="UP001152607"/>
    </source>
</evidence>
<comment type="caution">
    <text evidence="1">The sequence shown here is derived from an EMBL/GenBank/DDBJ whole genome shotgun (WGS) entry which is preliminary data.</text>
</comment>
<dbReference type="EMBL" id="CAOQHR010000005">
    <property type="protein sequence ID" value="CAI6334407.1"/>
    <property type="molecule type" value="Genomic_DNA"/>
</dbReference>
<organism evidence="1 2">
    <name type="scientific">Periconia digitata</name>
    <dbReference type="NCBI Taxonomy" id="1303443"/>
    <lineage>
        <taxon>Eukaryota</taxon>
        <taxon>Fungi</taxon>
        <taxon>Dikarya</taxon>
        <taxon>Ascomycota</taxon>
        <taxon>Pezizomycotina</taxon>
        <taxon>Dothideomycetes</taxon>
        <taxon>Pleosporomycetidae</taxon>
        <taxon>Pleosporales</taxon>
        <taxon>Massarineae</taxon>
        <taxon>Periconiaceae</taxon>
        <taxon>Periconia</taxon>
    </lineage>
</organism>
<accession>A0A9W4UG61</accession>